<accession>A0A2T5VD14</accession>
<dbReference type="InterPro" id="IPR011322">
    <property type="entry name" value="N-reg_PII-like_a/b"/>
</dbReference>
<dbReference type="GO" id="GO:0010038">
    <property type="term" value="P:response to metal ion"/>
    <property type="evidence" value="ECO:0007669"/>
    <property type="project" value="InterPro"/>
</dbReference>
<evidence type="ECO:0000256" key="1">
    <source>
        <dbReference type="ARBA" id="ARBA00010169"/>
    </source>
</evidence>
<dbReference type="SUPFAM" id="SSF54913">
    <property type="entry name" value="GlnB-like"/>
    <property type="match status" value="1"/>
</dbReference>
<gene>
    <name evidence="2" type="ORF">C8N35_102340</name>
</gene>
<comment type="similarity">
    <text evidence="1">Belongs to the CutA family.</text>
</comment>
<dbReference type="InterPro" id="IPR004323">
    <property type="entry name" value="Ion_tolerance_CutA"/>
</dbReference>
<dbReference type="Proteomes" id="UP000244081">
    <property type="component" value="Unassembled WGS sequence"/>
</dbReference>
<organism evidence="2 3">
    <name type="scientific">Breoghania corrubedonensis</name>
    <dbReference type="NCBI Taxonomy" id="665038"/>
    <lineage>
        <taxon>Bacteria</taxon>
        <taxon>Pseudomonadati</taxon>
        <taxon>Pseudomonadota</taxon>
        <taxon>Alphaproteobacteria</taxon>
        <taxon>Hyphomicrobiales</taxon>
        <taxon>Stappiaceae</taxon>
        <taxon>Breoghania</taxon>
    </lineage>
</organism>
<dbReference type="PANTHER" id="PTHR23419">
    <property type="entry name" value="DIVALENT CATION TOLERANCE CUTA-RELATED"/>
    <property type="match status" value="1"/>
</dbReference>
<evidence type="ECO:0000313" key="2">
    <source>
        <dbReference type="EMBL" id="PTW61625.1"/>
    </source>
</evidence>
<dbReference type="GO" id="GO:0005507">
    <property type="term" value="F:copper ion binding"/>
    <property type="evidence" value="ECO:0007669"/>
    <property type="project" value="TreeGrafter"/>
</dbReference>
<proteinExistence type="inferred from homology"/>
<dbReference type="InterPro" id="IPR015867">
    <property type="entry name" value="N-reg_PII/ATP_PRibTrfase_C"/>
</dbReference>
<evidence type="ECO:0000313" key="3">
    <source>
        <dbReference type="Proteomes" id="UP000244081"/>
    </source>
</evidence>
<dbReference type="OrthoDB" id="37622at2"/>
<name>A0A2T5VD14_9HYPH</name>
<reference evidence="2 3" key="1">
    <citation type="submission" date="2018-04" db="EMBL/GenBank/DDBJ databases">
        <title>Genomic Encyclopedia of Archaeal and Bacterial Type Strains, Phase II (KMG-II): from individual species to whole genera.</title>
        <authorList>
            <person name="Goeker M."/>
        </authorList>
    </citation>
    <scope>NUCLEOTIDE SEQUENCE [LARGE SCALE GENOMIC DNA]</scope>
    <source>
        <strain evidence="2 3">DSM 23382</strain>
    </source>
</reference>
<sequence>MADDTPVLVYSTFPDTASARAAAGVLVRERLAACVNMIPGMKSVYVWKGNVEENTEIVFIAKTMQTRSDAVMATIRKYHPYDEPALIVLPTAGGAQSFCDWIEEQVAG</sequence>
<keyword evidence="3" id="KW-1185">Reference proteome</keyword>
<comment type="caution">
    <text evidence="2">The sequence shown here is derived from an EMBL/GenBank/DDBJ whole genome shotgun (WGS) entry which is preliminary data.</text>
</comment>
<protein>
    <submittedName>
        <fullName evidence="2">Divalent cation tolerance protein</fullName>
    </submittedName>
</protein>
<dbReference type="PANTHER" id="PTHR23419:SF8">
    <property type="entry name" value="FI09726P"/>
    <property type="match status" value="1"/>
</dbReference>
<dbReference type="RefSeq" id="WP_107989467.1">
    <property type="nucleotide sequence ID" value="NZ_QAYG01000002.1"/>
</dbReference>
<dbReference type="AlphaFoldDB" id="A0A2T5VD14"/>
<dbReference type="Gene3D" id="3.30.70.120">
    <property type="match status" value="1"/>
</dbReference>
<dbReference type="EMBL" id="QAYG01000002">
    <property type="protein sequence ID" value="PTW61625.1"/>
    <property type="molecule type" value="Genomic_DNA"/>
</dbReference>
<dbReference type="Pfam" id="PF03091">
    <property type="entry name" value="CutA1"/>
    <property type="match status" value="1"/>
</dbReference>